<comment type="caution">
    <text evidence="1">The sequence shown here is derived from an EMBL/GenBank/DDBJ whole genome shotgun (WGS) entry which is preliminary data.</text>
</comment>
<evidence type="ECO:0000313" key="2">
    <source>
        <dbReference type="Proteomes" id="UP000523105"/>
    </source>
</evidence>
<dbReference type="Proteomes" id="UP000523105">
    <property type="component" value="Unassembled WGS sequence"/>
</dbReference>
<evidence type="ECO:0000313" key="1">
    <source>
        <dbReference type="EMBL" id="NWJ43807.1"/>
    </source>
</evidence>
<reference evidence="1 2" key="1">
    <citation type="journal article" date="2019" name="Environ. Microbiol.">
        <title>Genomics insights into ecotype formation of ammonia-oxidizing archaea in the deep ocean.</title>
        <authorList>
            <person name="Wang Y."/>
            <person name="Huang J.M."/>
            <person name="Cui G.J."/>
            <person name="Nunoura T."/>
            <person name="Takaki Y."/>
            <person name="Li W.L."/>
            <person name="Li J."/>
            <person name="Gao Z.M."/>
            <person name="Takai K."/>
            <person name="Zhang A.Q."/>
            <person name="Stepanauskas R."/>
        </authorList>
    </citation>
    <scope>NUCLEOTIDE SEQUENCE [LARGE SCALE GENOMIC DNA]</scope>
    <source>
        <strain evidence="1 2">L15b</strain>
    </source>
</reference>
<dbReference type="EMBL" id="JACASV010000058">
    <property type="protein sequence ID" value="NWJ43807.1"/>
    <property type="molecule type" value="Genomic_DNA"/>
</dbReference>
<gene>
    <name evidence="1" type="ORF">HX837_06370</name>
</gene>
<protein>
    <recommendedName>
        <fullName evidence="3">SWIM-type domain-containing protein</fullName>
    </recommendedName>
</protein>
<sequence>MNLQSEKINSILSEKRIKLHLFEPSNRKIWTVVGTEKEYWLDPDLDFCSCPGYYFNKSDGENGCYHLESFKMATAKNKIELTTFSDDEYESFVASLLSDI</sequence>
<dbReference type="AlphaFoldDB" id="A0A7K4MRC5"/>
<accession>A0A7K4MRC5</accession>
<name>A0A7K4MRC5_9ARCH</name>
<proteinExistence type="predicted"/>
<organism evidence="1 2">
    <name type="scientific">Marine Group I thaumarchaeote</name>
    <dbReference type="NCBI Taxonomy" id="2511932"/>
    <lineage>
        <taxon>Archaea</taxon>
        <taxon>Nitrososphaerota</taxon>
        <taxon>Marine Group I</taxon>
    </lineage>
</organism>
<evidence type="ECO:0008006" key="3">
    <source>
        <dbReference type="Google" id="ProtNLM"/>
    </source>
</evidence>